<evidence type="ECO:0000313" key="6">
    <source>
        <dbReference type="Proteomes" id="UP000648187"/>
    </source>
</evidence>
<dbReference type="InterPro" id="IPR050328">
    <property type="entry name" value="Dev_Immune_Receptor"/>
</dbReference>
<feature type="transmembrane region" description="Helical" evidence="4">
    <location>
        <begin position="910"/>
        <end position="930"/>
    </location>
</feature>
<dbReference type="SMART" id="SM00369">
    <property type="entry name" value="LRR_TYP"/>
    <property type="match status" value="16"/>
</dbReference>
<keyword evidence="1" id="KW-0433">Leucine-rich repeat</keyword>
<keyword evidence="6" id="KW-1185">Reference proteome</keyword>
<evidence type="ECO:0000313" key="5">
    <source>
        <dbReference type="EMBL" id="KAF9424197.1"/>
    </source>
</evidence>
<dbReference type="EMBL" id="JACKWZ010000004">
    <property type="protein sequence ID" value="KAF9424197.1"/>
    <property type="molecule type" value="Genomic_DNA"/>
</dbReference>
<dbReference type="AlphaFoldDB" id="A0A835GTX2"/>
<dbReference type="Pfam" id="PF13855">
    <property type="entry name" value="LRR_8"/>
    <property type="match status" value="7"/>
</dbReference>
<dbReference type="FunFam" id="3.80.10.10:FF:001164">
    <property type="entry name" value="GH01279p"/>
    <property type="match status" value="1"/>
</dbReference>
<gene>
    <name evidence="5" type="ORF">HW555_000590</name>
</gene>
<keyword evidence="4" id="KW-1133">Transmembrane helix</keyword>
<dbReference type="Proteomes" id="UP000648187">
    <property type="component" value="Unassembled WGS sequence"/>
</dbReference>
<dbReference type="PRINTS" id="PR00019">
    <property type="entry name" value="LEURICHRPT"/>
</dbReference>
<dbReference type="PROSITE" id="PS51450">
    <property type="entry name" value="LRR"/>
    <property type="match status" value="11"/>
</dbReference>
<dbReference type="PANTHER" id="PTHR24373">
    <property type="entry name" value="SLIT RELATED LEUCINE-RICH REPEAT NEURONAL PROTEIN"/>
    <property type="match status" value="1"/>
</dbReference>
<evidence type="ECO:0000256" key="1">
    <source>
        <dbReference type="ARBA" id="ARBA00022614"/>
    </source>
</evidence>
<organism evidence="5 6">
    <name type="scientific">Spodoptera exigua</name>
    <name type="common">Beet armyworm</name>
    <name type="synonym">Noctua fulgens</name>
    <dbReference type="NCBI Taxonomy" id="7107"/>
    <lineage>
        <taxon>Eukaryota</taxon>
        <taxon>Metazoa</taxon>
        <taxon>Ecdysozoa</taxon>
        <taxon>Arthropoda</taxon>
        <taxon>Hexapoda</taxon>
        <taxon>Insecta</taxon>
        <taxon>Pterygota</taxon>
        <taxon>Neoptera</taxon>
        <taxon>Endopterygota</taxon>
        <taxon>Lepidoptera</taxon>
        <taxon>Glossata</taxon>
        <taxon>Ditrysia</taxon>
        <taxon>Noctuoidea</taxon>
        <taxon>Noctuidae</taxon>
        <taxon>Amphipyrinae</taxon>
        <taxon>Spodoptera</taxon>
    </lineage>
</organism>
<dbReference type="SMART" id="SM00365">
    <property type="entry name" value="LRR_SD22"/>
    <property type="match status" value="12"/>
</dbReference>
<reference evidence="5" key="1">
    <citation type="submission" date="2020-08" db="EMBL/GenBank/DDBJ databases">
        <title>Spodoptera exigua strain:BAW_Kor-Di-RS1 Genome sequencing and assembly.</title>
        <authorList>
            <person name="Kim J."/>
            <person name="Nam H.Y."/>
            <person name="Kwon M."/>
            <person name="Choi J.H."/>
            <person name="Cho S.R."/>
            <person name="Kim G.-H."/>
        </authorList>
    </citation>
    <scope>NUCLEOTIDE SEQUENCE</scope>
    <source>
        <strain evidence="5">BAW_Kor-Di-RS1</strain>
        <tissue evidence="5">Whole-body</tissue>
    </source>
</reference>
<keyword evidence="4" id="KW-0812">Transmembrane</keyword>
<keyword evidence="3" id="KW-0677">Repeat</keyword>
<dbReference type="InterPro" id="IPR001611">
    <property type="entry name" value="Leu-rich_rpt"/>
</dbReference>
<evidence type="ECO:0000256" key="3">
    <source>
        <dbReference type="ARBA" id="ARBA00022737"/>
    </source>
</evidence>
<keyword evidence="4" id="KW-0472">Membrane</keyword>
<dbReference type="SUPFAM" id="SSF52058">
    <property type="entry name" value="L domain-like"/>
    <property type="match status" value="3"/>
</dbReference>
<dbReference type="PANTHER" id="PTHR24373:SF275">
    <property type="entry name" value="TIR DOMAIN-CONTAINING PROTEIN"/>
    <property type="match status" value="1"/>
</dbReference>
<dbReference type="GO" id="GO:0005615">
    <property type="term" value="C:extracellular space"/>
    <property type="evidence" value="ECO:0007669"/>
    <property type="project" value="TreeGrafter"/>
</dbReference>
<accession>A0A835GTX2</accession>
<name>A0A835GTX2_SPOEX</name>
<protein>
    <submittedName>
        <fullName evidence="5">Uncharacterized protein</fullName>
    </submittedName>
</protein>
<proteinExistence type="predicted"/>
<dbReference type="InterPro" id="IPR032675">
    <property type="entry name" value="LRR_dom_sf"/>
</dbReference>
<comment type="caution">
    <text evidence="5">The sequence shown here is derived from an EMBL/GenBank/DDBJ whole genome shotgun (WGS) entry which is preliminary data.</text>
</comment>
<dbReference type="InterPro" id="IPR003591">
    <property type="entry name" value="Leu-rich_rpt_typical-subtyp"/>
</dbReference>
<sequence length="965" mass="109086">MARVQSSNRNFGKKSPVKSMYIKENSGARGRQTDIHFRRHLAAGVVNYTKYATSGLIFLAFCSSASAECNIVKRYSSCNYTIFCELTPSSVSNPSCDNDPYLTFIITKSRLTYLTTGYFSSTNFDSRVREIIAKGNSWDIIDSSGFRYYANTIKLDISNTSIKEILNEAFRNLIFLQYLNISNNYIRKLHPKSFYTSESVSSTVKILDLSNNLLEELSAELNLMPNLIKLYLQHNQISSLADDSFVSLKHLEYLDLSYNRIQKLNLTLMNLKMLKTIDLSHNHLLKLSGYEINRMGGLVYFNASYNMITSVESSCFNQAKYLESVDFSYNYINTTIESVLFDANYRLHYLNLSYNFISGIQDNSFSNTNLFDINLKNNTISGALKENTFTGLAAISSLDLSQQNVDAIKNKAFSSMHGLMHLNLSSNNIKEIENSSFYNSSITTLDLSRNKVYQLNFLQNNLLNVTELYLNDNNITVVEKNTFVNQTQLVKLDLSMNRIKSIEPNSLPLNNLQYFNIEGNNLNGVIKKYTFSPAKYLKFLDLSNFNITKVEDSAFINLNVLARLNLSNNQIESIAANNFEGVNNMFSLDVSHNNLKYFSFNNSESTNNLTALYLNNNQLSNISNLFLNTSKLIYLELSNNNIDDATSIGSHVFPNLKVLHLGNNKIKVFNNPETDSLSTLIDLDVSSNKISDINLSYFKELMSVNLGNNLFTHINITTFKHNAYLQSLDMSRNNITDLPPGTFLFMKNLKLLNMSSNSLTKLRFGSLKGLHKTEVLDLSKNYINSLDVDVFHECDDLKTLIIDYNRIKTLDVERLILISVRKLRTLSLGGNPIACKEIVHNIKASNVSSYTVREVEVTSIDKIYHEDNVHGIKCGDDGTNAIDNASESKGKNSTEMSVIAESAPTSATVVLIWCSTLTLLFIGVALFIYIKVFRQNNYDVGNNLTMQMRNSIASDTSDFQRDLLS</sequence>
<dbReference type="Gene3D" id="3.80.10.10">
    <property type="entry name" value="Ribonuclease Inhibitor"/>
    <property type="match status" value="7"/>
</dbReference>
<dbReference type="Pfam" id="PF00560">
    <property type="entry name" value="LRR_1"/>
    <property type="match status" value="1"/>
</dbReference>
<dbReference type="GO" id="GO:0031012">
    <property type="term" value="C:extracellular matrix"/>
    <property type="evidence" value="ECO:0007669"/>
    <property type="project" value="TreeGrafter"/>
</dbReference>
<evidence type="ECO:0000256" key="2">
    <source>
        <dbReference type="ARBA" id="ARBA00022729"/>
    </source>
</evidence>
<keyword evidence="2" id="KW-0732">Signal</keyword>
<evidence type="ECO:0000256" key="4">
    <source>
        <dbReference type="SAM" id="Phobius"/>
    </source>
</evidence>